<accession>A0ABR2UGM6</accession>
<evidence type="ECO:0000313" key="3">
    <source>
        <dbReference type="Proteomes" id="UP001408356"/>
    </source>
</evidence>
<gene>
    <name evidence="2" type="ORF">SUNI508_11713</name>
</gene>
<keyword evidence="3" id="KW-1185">Reference proteome</keyword>
<evidence type="ECO:0000256" key="1">
    <source>
        <dbReference type="SAM" id="MobiDB-lite"/>
    </source>
</evidence>
<comment type="caution">
    <text evidence="2">The sequence shown here is derived from an EMBL/GenBank/DDBJ whole genome shotgun (WGS) entry which is preliminary data.</text>
</comment>
<proteinExistence type="predicted"/>
<feature type="region of interest" description="Disordered" evidence="1">
    <location>
        <begin position="1"/>
        <end position="100"/>
    </location>
</feature>
<feature type="compositionally biased region" description="Polar residues" evidence="1">
    <location>
        <begin position="79"/>
        <end position="89"/>
    </location>
</feature>
<evidence type="ECO:0000313" key="2">
    <source>
        <dbReference type="EMBL" id="KAK9413770.1"/>
    </source>
</evidence>
<feature type="compositionally biased region" description="Polar residues" evidence="1">
    <location>
        <begin position="41"/>
        <end position="67"/>
    </location>
</feature>
<protein>
    <submittedName>
        <fullName evidence="2">Uncharacterized protein</fullName>
    </submittedName>
</protein>
<organism evidence="2 3">
    <name type="scientific">Seiridium unicorne</name>
    <dbReference type="NCBI Taxonomy" id="138068"/>
    <lineage>
        <taxon>Eukaryota</taxon>
        <taxon>Fungi</taxon>
        <taxon>Dikarya</taxon>
        <taxon>Ascomycota</taxon>
        <taxon>Pezizomycotina</taxon>
        <taxon>Sordariomycetes</taxon>
        <taxon>Xylariomycetidae</taxon>
        <taxon>Amphisphaeriales</taxon>
        <taxon>Sporocadaceae</taxon>
        <taxon>Seiridium</taxon>
    </lineage>
</organism>
<reference evidence="2 3" key="1">
    <citation type="journal article" date="2024" name="J. Plant Pathol.">
        <title>Sequence and assembly of the genome of Seiridium unicorne, isolate CBS 538.82, causal agent of cypress canker disease.</title>
        <authorList>
            <person name="Scali E."/>
            <person name="Rocca G.D."/>
            <person name="Danti R."/>
            <person name="Garbelotto M."/>
            <person name="Barberini S."/>
            <person name="Baroncelli R."/>
            <person name="Emiliani G."/>
        </authorList>
    </citation>
    <scope>NUCLEOTIDE SEQUENCE [LARGE SCALE GENOMIC DNA]</scope>
    <source>
        <strain evidence="2 3">BM-138-508</strain>
    </source>
</reference>
<name>A0ABR2UGM6_9PEZI</name>
<dbReference type="EMBL" id="JARVKF010000435">
    <property type="protein sequence ID" value="KAK9413770.1"/>
    <property type="molecule type" value="Genomic_DNA"/>
</dbReference>
<feature type="compositionally biased region" description="Basic and acidic residues" evidence="1">
    <location>
        <begin position="12"/>
        <end position="40"/>
    </location>
</feature>
<sequence>MTSLPEYSKTIGQREYKKKEEINKSKKSVKEDNDRGDSAEQKASSSMVNHLTGDPVTNESHGVSSPANGARIWHDDGHQAQSTDKTNGPPQVGDFAGIGAQFADLEANGTSVDWSQVE</sequence>
<dbReference type="Proteomes" id="UP001408356">
    <property type="component" value="Unassembled WGS sequence"/>
</dbReference>